<evidence type="ECO:0000259" key="6">
    <source>
        <dbReference type="Pfam" id="PF01850"/>
    </source>
</evidence>
<dbReference type="PANTHER" id="PTHR39664">
    <property type="match status" value="1"/>
</dbReference>
<dbReference type="OMA" id="FHEDARE"/>
<dbReference type="InterPro" id="IPR022907">
    <property type="entry name" value="VapC_family"/>
</dbReference>
<reference evidence="15 16" key="2">
    <citation type="journal article" date="2015" name="Genome Announc.">
        <title>Complete Genome Sequences of Evolved Arsenate-Resistant Metallosphaera sedula Strains.</title>
        <authorList>
            <person name="Ai C."/>
            <person name="McCarthy S."/>
            <person name="Schackwitz W."/>
            <person name="Martin J."/>
            <person name="Lipzen A."/>
            <person name="Blum P."/>
        </authorList>
    </citation>
    <scope>NUCLEOTIDE SEQUENCE [LARGE SCALE GENOMIC DNA]</scope>
    <source>
        <strain evidence="10 16">ARS120-1</strain>
        <strain evidence="11 15">ARS120-2</strain>
        <strain evidence="8 18">ARS50-1</strain>
        <strain evidence="9 17">ARS50-2</strain>
    </source>
</reference>
<keyword evidence="3 5" id="KW-0479">Metal-binding</keyword>
<sequence>MQRTHIAVVDTNVLVYDLVENSPFHMDARERLNKLDAVVLLPNILVEFILVTSVKLKMDQEIVKGKVEEILRNSVIARVTRRDFKIALGLHLNMREINDHLLVAVAKRLKLPVLSYDSDVINLCTRFGVETI</sequence>
<dbReference type="RefSeq" id="WP_012021192.1">
    <property type="nucleotide sequence ID" value="NZ_AP019770.1"/>
</dbReference>
<evidence type="ECO:0000313" key="15">
    <source>
        <dbReference type="Proteomes" id="UP000061362"/>
    </source>
</evidence>
<keyword evidence="5" id="KW-0800">Toxin</keyword>
<dbReference type="InterPro" id="IPR029060">
    <property type="entry name" value="PIN-like_dom_sf"/>
</dbReference>
<dbReference type="PATRIC" id="fig|43687.5.peg.1358"/>
<dbReference type="GeneID" id="91755742"/>
<gene>
    <name evidence="5" type="primary">vapC</name>
    <name evidence="7" type="ORF">HA72_1245</name>
    <name evidence="8" type="ORF">MsedA_1264</name>
    <name evidence="9" type="ORF">MsedB_1266</name>
    <name evidence="10" type="ORF">MsedC_1264</name>
    <name evidence="11" type="ORF">MsedD_1265</name>
    <name evidence="12" type="ORF">MsedE_1268</name>
</gene>
<evidence type="ECO:0000313" key="11">
    <source>
        <dbReference type="EMBL" id="AKV81004.1"/>
    </source>
</evidence>
<feature type="domain" description="PIN" evidence="6">
    <location>
        <begin position="8"/>
        <end position="121"/>
    </location>
</feature>
<dbReference type="Pfam" id="PF01850">
    <property type="entry name" value="PIN"/>
    <property type="match status" value="1"/>
</dbReference>
<dbReference type="OrthoDB" id="90145at2157"/>
<dbReference type="HAMAP" id="MF_00265">
    <property type="entry name" value="VapC_Nob1"/>
    <property type="match status" value="1"/>
</dbReference>
<evidence type="ECO:0000256" key="4">
    <source>
        <dbReference type="ARBA" id="ARBA00022801"/>
    </source>
</evidence>
<accession>A0A088E7S6</accession>
<dbReference type="CDD" id="cd18684">
    <property type="entry name" value="PIN_VapC-like"/>
    <property type="match status" value="1"/>
</dbReference>
<dbReference type="EMBL" id="CP008822">
    <property type="protein sequence ID" value="AIM27390.1"/>
    <property type="molecule type" value="Genomic_DNA"/>
</dbReference>
<keyword evidence="2 5" id="KW-0540">Nuclease</keyword>
<evidence type="ECO:0000313" key="10">
    <source>
        <dbReference type="EMBL" id="AKV78759.1"/>
    </source>
</evidence>
<dbReference type="Proteomes" id="UP000062398">
    <property type="component" value="Chromosome"/>
</dbReference>
<comment type="function">
    <text evidence="5">Toxic component of a toxin-antitoxin (TA) system. An RNase.</text>
</comment>
<evidence type="ECO:0000313" key="17">
    <source>
        <dbReference type="Proteomes" id="UP000062475"/>
    </source>
</evidence>
<evidence type="ECO:0000256" key="5">
    <source>
        <dbReference type="HAMAP-Rule" id="MF_00265"/>
    </source>
</evidence>
<dbReference type="PANTHER" id="PTHR39664:SF2">
    <property type="entry name" value="NUCLEIC ACID-BINDING PROTEIN, CONTAINING PIN DOMAIN-RELATED"/>
    <property type="match status" value="1"/>
</dbReference>
<dbReference type="AlphaFoldDB" id="A0A088E7S6"/>
<evidence type="ECO:0000256" key="2">
    <source>
        <dbReference type="ARBA" id="ARBA00022722"/>
    </source>
</evidence>
<dbReference type="GO" id="GO:0000287">
    <property type="term" value="F:magnesium ion binding"/>
    <property type="evidence" value="ECO:0007669"/>
    <property type="project" value="UniProtKB-UniRule"/>
</dbReference>
<dbReference type="EMBL" id="CP012174">
    <property type="protein sequence ID" value="AKV78759.1"/>
    <property type="molecule type" value="Genomic_DNA"/>
</dbReference>
<dbReference type="GO" id="GO:0016787">
    <property type="term" value="F:hydrolase activity"/>
    <property type="evidence" value="ECO:0007669"/>
    <property type="project" value="UniProtKB-KW"/>
</dbReference>
<dbReference type="EMBL" id="CP012173">
    <property type="protein sequence ID" value="AKV76507.1"/>
    <property type="molecule type" value="Genomic_DNA"/>
</dbReference>
<dbReference type="EMBL" id="CP012172">
    <property type="protein sequence ID" value="AKV74268.1"/>
    <property type="molecule type" value="Genomic_DNA"/>
</dbReference>
<evidence type="ECO:0000313" key="12">
    <source>
        <dbReference type="EMBL" id="AKV83245.1"/>
    </source>
</evidence>
<evidence type="ECO:0000313" key="16">
    <source>
        <dbReference type="Proteomes" id="UP000062398"/>
    </source>
</evidence>
<dbReference type="Proteomes" id="UP000062475">
    <property type="component" value="Chromosome"/>
</dbReference>
<reference evidence="12 14" key="3">
    <citation type="submission" date="2015-07" db="EMBL/GenBank/DDBJ databases">
        <title>Physiological, transcriptional responses and genome re-sequencing of acid resistant extremely thermoacidophilic Metallosphaera sedula SARC-M1.</title>
        <authorList>
            <person name="Ai C."/>
            <person name="McCarthy S."/>
            <person name="Eckrich V."/>
            <person name="Rudrappa D."/>
            <person name="Qiu G."/>
            <person name="Blum P."/>
        </authorList>
    </citation>
    <scope>NUCLEOTIDE SEQUENCE [LARGE SCALE GENOMIC DNA]</scope>
    <source>
        <strain evidence="12 14">SARC-M1</strain>
    </source>
</reference>
<keyword evidence="5" id="KW-0460">Magnesium</keyword>
<dbReference type="SUPFAM" id="SSF88723">
    <property type="entry name" value="PIN domain-like"/>
    <property type="match status" value="1"/>
</dbReference>
<keyword evidence="4 5" id="KW-0378">Hydrolase</keyword>
<evidence type="ECO:0000313" key="7">
    <source>
        <dbReference type="EMBL" id="AIM27390.1"/>
    </source>
</evidence>
<comment type="cofactor">
    <cofactor evidence="5">
        <name>Mg(2+)</name>
        <dbReference type="ChEBI" id="CHEBI:18420"/>
    </cofactor>
</comment>
<dbReference type="InterPro" id="IPR002716">
    <property type="entry name" value="PIN_dom"/>
</dbReference>
<reference evidence="7 13" key="1">
    <citation type="journal article" date="2014" name="J. Bacteriol.">
        <title>Role of an Archaeal PitA Transporter in the Copper and Arsenic Resistance of Metallosphaera sedula, an Extreme Thermoacidophile.</title>
        <authorList>
            <person name="McCarthy S."/>
            <person name="Ai C."/>
            <person name="Wheaton G."/>
            <person name="Tevatia R."/>
            <person name="Eckrich V."/>
            <person name="Kelly R."/>
            <person name="Blum P."/>
        </authorList>
    </citation>
    <scope>NUCLEOTIDE SEQUENCE [LARGE SCALE GENOMIC DNA]</scope>
    <source>
        <strain evidence="7 13">CuR1</strain>
    </source>
</reference>
<evidence type="ECO:0000313" key="8">
    <source>
        <dbReference type="EMBL" id="AKV74268.1"/>
    </source>
</evidence>
<dbReference type="Proteomes" id="UP000029084">
    <property type="component" value="Chromosome"/>
</dbReference>
<evidence type="ECO:0000313" key="14">
    <source>
        <dbReference type="Proteomes" id="UP000056255"/>
    </source>
</evidence>
<evidence type="ECO:0000313" key="13">
    <source>
        <dbReference type="Proteomes" id="UP000029084"/>
    </source>
</evidence>
<feature type="binding site" evidence="5">
    <location>
        <position position="99"/>
    </location>
    <ligand>
        <name>Mg(2+)</name>
        <dbReference type="ChEBI" id="CHEBI:18420"/>
    </ligand>
</feature>
<dbReference type="GO" id="GO:0090729">
    <property type="term" value="F:toxin activity"/>
    <property type="evidence" value="ECO:0007669"/>
    <property type="project" value="UniProtKB-KW"/>
</dbReference>
<dbReference type="Proteomes" id="UP000061362">
    <property type="component" value="Chromosome"/>
</dbReference>
<dbReference type="EMBL" id="CP012176">
    <property type="protein sequence ID" value="AKV83245.1"/>
    <property type="molecule type" value="Genomic_DNA"/>
</dbReference>
<evidence type="ECO:0000256" key="1">
    <source>
        <dbReference type="ARBA" id="ARBA00022649"/>
    </source>
</evidence>
<dbReference type="Proteomes" id="UP000068832">
    <property type="component" value="Chromosome"/>
</dbReference>
<protein>
    <recommendedName>
        <fullName evidence="5">Ribonuclease VapC</fullName>
        <shortName evidence="5">RNase VapC</shortName>
        <ecNumber evidence="5">3.1.-.-</ecNumber>
    </recommendedName>
    <alternativeName>
        <fullName evidence="5">Putative toxin VapC</fullName>
    </alternativeName>
</protein>
<keyword evidence="1 5" id="KW-1277">Toxin-antitoxin system</keyword>
<dbReference type="Gene3D" id="3.40.50.1010">
    <property type="entry name" value="5'-nuclease"/>
    <property type="match status" value="1"/>
</dbReference>
<evidence type="ECO:0000313" key="9">
    <source>
        <dbReference type="EMBL" id="AKV76507.1"/>
    </source>
</evidence>
<evidence type="ECO:0000313" key="18">
    <source>
        <dbReference type="Proteomes" id="UP000068832"/>
    </source>
</evidence>
<proteinExistence type="inferred from homology"/>
<feature type="binding site" evidence="5">
    <location>
        <position position="10"/>
    </location>
    <ligand>
        <name>Mg(2+)</name>
        <dbReference type="ChEBI" id="CHEBI:18420"/>
    </ligand>
</feature>
<organism evidence="7 13">
    <name type="scientific">Metallosphaera sedula</name>
    <dbReference type="NCBI Taxonomy" id="43687"/>
    <lineage>
        <taxon>Archaea</taxon>
        <taxon>Thermoproteota</taxon>
        <taxon>Thermoprotei</taxon>
        <taxon>Sulfolobales</taxon>
        <taxon>Sulfolobaceae</taxon>
        <taxon>Metallosphaera</taxon>
    </lineage>
</organism>
<dbReference type="GO" id="GO:0004540">
    <property type="term" value="F:RNA nuclease activity"/>
    <property type="evidence" value="ECO:0007669"/>
    <property type="project" value="InterPro"/>
</dbReference>
<name>A0A088E7S6_9CREN</name>
<dbReference type="EC" id="3.1.-.-" evidence="5"/>
<dbReference type="Proteomes" id="UP000056255">
    <property type="component" value="Chromosome"/>
</dbReference>
<dbReference type="EMBL" id="CP012175">
    <property type="protein sequence ID" value="AKV81004.1"/>
    <property type="molecule type" value="Genomic_DNA"/>
</dbReference>
<comment type="similarity">
    <text evidence="5">Belongs to the PINc/VapC protein family.</text>
</comment>
<evidence type="ECO:0000256" key="3">
    <source>
        <dbReference type="ARBA" id="ARBA00022723"/>
    </source>
</evidence>